<dbReference type="Proteomes" id="UP000183940">
    <property type="component" value="Unassembled WGS sequence"/>
</dbReference>
<dbReference type="EMBL" id="MLAW01000004">
    <property type="protein sequence ID" value="OJJ26891.1"/>
    <property type="molecule type" value="Genomic_DNA"/>
</dbReference>
<comment type="caution">
    <text evidence="2">The sequence shown here is derived from an EMBL/GenBank/DDBJ whole genome shotgun (WGS) entry which is preliminary data.</text>
</comment>
<dbReference type="GO" id="GO:0003677">
    <property type="term" value="F:DNA binding"/>
    <property type="evidence" value="ECO:0007669"/>
    <property type="project" value="InterPro"/>
</dbReference>
<sequence>MSQKSERRKLLFAPPEWDDVYPLEKLRKKKKELTQKKLAKEIGVGESTYQRWVGRNVEPSLNSKQIRKLCEILGITFDEYCDLFKDYED</sequence>
<dbReference type="PROSITE" id="PS50943">
    <property type="entry name" value="HTH_CROC1"/>
    <property type="match status" value="1"/>
</dbReference>
<dbReference type="InterPro" id="IPR010982">
    <property type="entry name" value="Lambda_DNA-bd_dom_sf"/>
</dbReference>
<reference evidence="2" key="1">
    <citation type="submission" date="2016-10" db="EMBL/GenBank/DDBJ databases">
        <title>CRISPR-Cas defence system in Roseofilum reptotaenium: evidence of a bacteriophage-cyanobacterium arms race in the coral black band disease.</title>
        <authorList>
            <person name="Buerger P."/>
            <person name="Wood-Charlson E.M."/>
            <person name="Weynberg K.D."/>
            <person name="Willis B."/>
            <person name="Van Oppen M.J."/>
        </authorList>
    </citation>
    <scope>NUCLEOTIDE SEQUENCE [LARGE SCALE GENOMIC DNA]</scope>
    <source>
        <strain evidence="2">AO1-A</strain>
    </source>
</reference>
<keyword evidence="3" id="KW-1185">Reference proteome</keyword>
<accession>A0A1L9QW20</accession>
<dbReference type="InterPro" id="IPR001387">
    <property type="entry name" value="Cro/C1-type_HTH"/>
</dbReference>
<feature type="domain" description="HTH cro/C1-type" evidence="1">
    <location>
        <begin position="23"/>
        <end position="80"/>
    </location>
</feature>
<dbReference type="CDD" id="cd00093">
    <property type="entry name" value="HTH_XRE"/>
    <property type="match status" value="1"/>
</dbReference>
<dbReference type="SUPFAM" id="SSF47413">
    <property type="entry name" value="lambda repressor-like DNA-binding domains"/>
    <property type="match status" value="1"/>
</dbReference>
<dbReference type="AlphaFoldDB" id="A0A1L9QW20"/>
<proteinExistence type="predicted"/>
<dbReference type="Gene3D" id="1.10.260.40">
    <property type="entry name" value="lambda repressor-like DNA-binding domains"/>
    <property type="match status" value="1"/>
</dbReference>
<protein>
    <recommendedName>
        <fullName evidence="1">HTH cro/C1-type domain-containing protein</fullName>
    </recommendedName>
</protein>
<evidence type="ECO:0000313" key="2">
    <source>
        <dbReference type="EMBL" id="OJJ26891.1"/>
    </source>
</evidence>
<gene>
    <name evidence="2" type="ORF">BI308_04150</name>
</gene>
<dbReference type="Pfam" id="PF01381">
    <property type="entry name" value="HTH_3"/>
    <property type="match status" value="1"/>
</dbReference>
<evidence type="ECO:0000313" key="3">
    <source>
        <dbReference type="Proteomes" id="UP000183940"/>
    </source>
</evidence>
<evidence type="ECO:0000259" key="1">
    <source>
        <dbReference type="PROSITE" id="PS50943"/>
    </source>
</evidence>
<organism evidence="2 3">
    <name type="scientific">Roseofilum reptotaenium AO1-A</name>
    <dbReference type="NCBI Taxonomy" id="1925591"/>
    <lineage>
        <taxon>Bacteria</taxon>
        <taxon>Bacillati</taxon>
        <taxon>Cyanobacteriota</taxon>
        <taxon>Cyanophyceae</taxon>
        <taxon>Desertifilales</taxon>
        <taxon>Desertifilaceae</taxon>
        <taxon>Roseofilum</taxon>
    </lineage>
</organism>
<dbReference type="SMART" id="SM00530">
    <property type="entry name" value="HTH_XRE"/>
    <property type="match status" value="1"/>
</dbReference>
<name>A0A1L9QW20_9CYAN</name>